<dbReference type="GO" id="GO:0009941">
    <property type="term" value="C:chloroplast envelope"/>
    <property type="evidence" value="ECO:0007669"/>
    <property type="project" value="TreeGrafter"/>
</dbReference>
<dbReference type="AlphaFoldDB" id="A0A2J8A9P3"/>
<dbReference type="InterPro" id="IPR016833">
    <property type="entry name" value="Put_Na-Bile_cotransptr"/>
</dbReference>
<evidence type="ECO:0000313" key="2">
    <source>
        <dbReference type="Proteomes" id="UP000236333"/>
    </source>
</evidence>
<protein>
    <submittedName>
        <fullName evidence="1">Putative sodium/metabolite cotransporter BASS4, chloroplastic</fullName>
    </submittedName>
</protein>
<organism evidence="1 2">
    <name type="scientific">Tetrabaena socialis</name>
    <dbReference type="NCBI Taxonomy" id="47790"/>
    <lineage>
        <taxon>Eukaryota</taxon>
        <taxon>Viridiplantae</taxon>
        <taxon>Chlorophyta</taxon>
        <taxon>core chlorophytes</taxon>
        <taxon>Chlorophyceae</taxon>
        <taxon>CS clade</taxon>
        <taxon>Chlamydomonadales</taxon>
        <taxon>Tetrabaenaceae</taxon>
        <taxon>Tetrabaena</taxon>
    </lineage>
</organism>
<dbReference type="InterPro" id="IPR038770">
    <property type="entry name" value="Na+/solute_symporter_sf"/>
</dbReference>
<name>A0A2J8A9P3_9CHLO</name>
<comment type="caution">
    <text evidence="1">The sequence shown here is derived from an EMBL/GenBank/DDBJ whole genome shotgun (WGS) entry which is preliminary data.</text>
</comment>
<dbReference type="Gene3D" id="1.20.1530.20">
    <property type="match status" value="1"/>
</dbReference>
<sequence length="145" mass="15220">MKQISNPETLAEPLRLTIFCVAPTTLGVGVALTSACGGNEAVALLLTVGTNMLAVLTMPPELRLLLPPSRRHVEGGGSSGGGSVNVADLLIKLLITVVAPVIIGKMATRPHDGTVVLCPDTLRYRIGLAHVRARESRAKGLVRLR</sequence>
<gene>
    <name evidence="1" type="ORF">TSOC_004146</name>
</gene>
<dbReference type="Pfam" id="PF13593">
    <property type="entry name" value="SBF_like"/>
    <property type="match status" value="1"/>
</dbReference>
<dbReference type="EMBL" id="PGGS01000098">
    <property type="protein sequence ID" value="PNH09242.1"/>
    <property type="molecule type" value="Genomic_DNA"/>
</dbReference>
<dbReference type="PANTHER" id="PTHR18640:SF14">
    <property type="entry name" value="SODIUM BILE ACID SYMPORTER FAMILY"/>
    <property type="match status" value="1"/>
</dbReference>
<dbReference type="OrthoDB" id="188035at2759"/>
<dbReference type="Proteomes" id="UP000236333">
    <property type="component" value="Unassembled WGS sequence"/>
</dbReference>
<dbReference type="PANTHER" id="PTHR18640">
    <property type="entry name" value="SOLUTE CARRIER FAMILY 10 MEMBER 7"/>
    <property type="match status" value="1"/>
</dbReference>
<proteinExistence type="predicted"/>
<reference evidence="1 2" key="1">
    <citation type="journal article" date="2017" name="Mol. Biol. Evol.">
        <title>The 4-celled Tetrabaena socialis nuclear genome reveals the essential components for genetic control of cell number at the origin of multicellularity in the volvocine lineage.</title>
        <authorList>
            <person name="Featherston J."/>
            <person name="Arakaki Y."/>
            <person name="Hanschen E.R."/>
            <person name="Ferris P.J."/>
            <person name="Michod R.E."/>
            <person name="Olson B.J.S.C."/>
            <person name="Nozaki H."/>
            <person name="Durand P.M."/>
        </authorList>
    </citation>
    <scope>NUCLEOTIDE SEQUENCE [LARGE SCALE GENOMIC DNA]</scope>
    <source>
        <strain evidence="1 2">NIES-571</strain>
    </source>
</reference>
<keyword evidence="2" id="KW-1185">Reference proteome</keyword>
<evidence type="ECO:0000313" key="1">
    <source>
        <dbReference type="EMBL" id="PNH09242.1"/>
    </source>
</evidence>
<accession>A0A2J8A9P3</accession>